<feature type="transmembrane region" description="Helical" evidence="11">
    <location>
        <begin position="34"/>
        <end position="52"/>
    </location>
</feature>
<organism evidence="16 17">
    <name type="scientific">Actinoplanes italicus</name>
    <dbReference type="NCBI Taxonomy" id="113567"/>
    <lineage>
        <taxon>Bacteria</taxon>
        <taxon>Bacillati</taxon>
        <taxon>Actinomycetota</taxon>
        <taxon>Actinomycetes</taxon>
        <taxon>Micromonosporales</taxon>
        <taxon>Micromonosporaceae</taxon>
        <taxon>Actinoplanes</taxon>
    </lineage>
</organism>
<dbReference type="CDD" id="cd00082">
    <property type="entry name" value="HisKA"/>
    <property type="match status" value="1"/>
</dbReference>
<dbReference type="Gene3D" id="3.30.565.10">
    <property type="entry name" value="Histidine kinase-like ATPase, C-terminal domain"/>
    <property type="match status" value="1"/>
</dbReference>
<dbReference type="NCBIfam" id="TIGR00229">
    <property type="entry name" value="sensory_box"/>
    <property type="match status" value="2"/>
</dbReference>
<dbReference type="InterPro" id="IPR005467">
    <property type="entry name" value="His_kinase_dom"/>
</dbReference>
<dbReference type="PRINTS" id="PR00344">
    <property type="entry name" value="BCTRLSENSOR"/>
</dbReference>
<keyword evidence="5" id="KW-0808">Transferase</keyword>
<protein>
    <recommendedName>
        <fullName evidence="3">histidine kinase</fullName>
        <ecNumber evidence="3">2.7.13.3</ecNumber>
    </recommendedName>
</protein>
<dbReference type="InterPro" id="IPR035965">
    <property type="entry name" value="PAS-like_dom_sf"/>
</dbReference>
<dbReference type="InterPro" id="IPR011006">
    <property type="entry name" value="CheY-like_superfamily"/>
</dbReference>
<dbReference type="SMART" id="SM00086">
    <property type="entry name" value="PAC"/>
    <property type="match status" value="2"/>
</dbReference>
<evidence type="ECO:0000256" key="6">
    <source>
        <dbReference type="ARBA" id="ARBA00022741"/>
    </source>
</evidence>
<gene>
    <name evidence="16" type="ORF">CLV67_113285</name>
</gene>
<evidence type="ECO:0000256" key="9">
    <source>
        <dbReference type="ARBA" id="ARBA00023012"/>
    </source>
</evidence>
<feature type="domain" description="PAS" evidence="14">
    <location>
        <begin position="479"/>
        <end position="532"/>
    </location>
</feature>
<dbReference type="PROSITE" id="PS50112">
    <property type="entry name" value="PAS"/>
    <property type="match status" value="2"/>
</dbReference>
<sequence>MALLLVTSLFTVILLWVSWRYLRRRDPLLRDVMWMFASVAMLFVLGLARLVMGAPPRLVAIVAVGLLLAKPLFTLRLVSRLRPLRARWWPAVAVSVWALSVVPVLVSSAATRPGSRLVAWPAVIVFFVLEAIAGCLLWAEGRRHGGAARARLWCAAAGTGVFGTALLVAMTGHAVEARVLAVISGVLYLLAFVPPARLCRRWAQEAAYTVTRRLLAAPADEPAACTWKRYCTGATEILGPDAVVVLMPAGGQTVRVAGCGDETLNDLECTRQFLDEVLAVPGPIDALAGWTRPPAVAVMFAEATGTRYVTVAAVPCAGGRGAVLLLNRYRSLFAEDDVAAFTELAVQAAALAGRAQALAERERLAVIVESSHDAIIGKTLDGVITSWNGGAERLYGYPADEVVGRHASMLFPPGQEETEARFMASIARGERIDQQQVKRRRKDGAVITVSLTLSPITDDDGRIAGVASVSRDISERQRAEAMFEGLLEAAPDAIIGVTGDGLITLINAQAERLFGYQREELLGQCVDILVPERLRGRHPHKRDGYFAHPRIRPMGAGAALAAVRKDGSEFPAEISLSSVTTDRGMIVTTAIRDVTDRLIAQTERERLITQAERDAAEHRLQHTRRLESLGQLAGGVAHDFNNILAVISNYAEMISETLDMPAPGTADLADARKDCGQISRAAERATRLTKQLLAFGRRDITQAEILSLNHVIGDVEPMLRRAIGEHIHLVTTLDRDLWPVHADPGQLEQILVNLAVNARDAMPGGGTLSIDTSNAEIGDDDLNSSPLVVGRYVRIRVSDTGSGMPPEVIERAFEPFYTTKPKGSGTGLGLATVYGIATAAGGDIRLYSENGIGTTVTVILPAVDARLDNADSGPVVTVEPAAGTTPHETILMVEDEDDLRVITGRILTRAGYHVLTASGGEHAIHLAQTHPDRIHLLLTDVIMPKMTGNEVAARVRALRPDIPVLYMSGYAEPVLTENGTLPEGVTIVEKPFTSQELLHRVRAFVHPSAAGAHAASRPAPKRAHHTG</sequence>
<reference evidence="16 17" key="1">
    <citation type="submission" date="2018-03" db="EMBL/GenBank/DDBJ databases">
        <title>Genomic Encyclopedia of Archaeal and Bacterial Type Strains, Phase II (KMG-II): from individual species to whole genera.</title>
        <authorList>
            <person name="Goeker M."/>
        </authorList>
    </citation>
    <scope>NUCLEOTIDE SEQUENCE [LARGE SCALE GENOMIC DNA]</scope>
    <source>
        <strain evidence="16 17">DSM 43146</strain>
    </source>
</reference>
<evidence type="ECO:0000256" key="10">
    <source>
        <dbReference type="PROSITE-ProRule" id="PRU00169"/>
    </source>
</evidence>
<keyword evidence="7" id="KW-0418">Kinase</keyword>
<dbReference type="InterPro" id="IPR013767">
    <property type="entry name" value="PAS_fold"/>
</dbReference>
<comment type="caution">
    <text evidence="16">The sequence shown here is derived from an EMBL/GenBank/DDBJ whole genome shotgun (WGS) entry which is preliminary data.</text>
</comment>
<dbReference type="Gene3D" id="1.10.287.130">
    <property type="match status" value="1"/>
</dbReference>
<evidence type="ECO:0000313" key="16">
    <source>
        <dbReference type="EMBL" id="PRX18448.1"/>
    </source>
</evidence>
<evidence type="ECO:0000259" key="15">
    <source>
        <dbReference type="PROSITE" id="PS50113"/>
    </source>
</evidence>
<keyword evidence="11" id="KW-1133">Transmembrane helix</keyword>
<dbReference type="SMART" id="SM00448">
    <property type="entry name" value="REC"/>
    <property type="match status" value="1"/>
</dbReference>
<proteinExistence type="predicted"/>
<dbReference type="InterPro" id="IPR001789">
    <property type="entry name" value="Sig_transdc_resp-reg_receiver"/>
</dbReference>
<dbReference type="CDD" id="cd00130">
    <property type="entry name" value="PAS"/>
    <property type="match status" value="2"/>
</dbReference>
<dbReference type="InterPro" id="IPR003594">
    <property type="entry name" value="HATPase_dom"/>
</dbReference>
<feature type="transmembrane region" description="Helical" evidence="11">
    <location>
        <begin position="117"/>
        <end position="138"/>
    </location>
</feature>
<keyword evidence="9" id="KW-0902">Two-component regulatory system</keyword>
<evidence type="ECO:0000256" key="11">
    <source>
        <dbReference type="SAM" id="Phobius"/>
    </source>
</evidence>
<dbReference type="InterPro" id="IPR004358">
    <property type="entry name" value="Sig_transdc_His_kin-like_C"/>
</dbReference>
<dbReference type="SUPFAM" id="SSF55785">
    <property type="entry name" value="PYP-like sensor domain (PAS domain)"/>
    <property type="match status" value="2"/>
</dbReference>
<keyword evidence="11" id="KW-0472">Membrane</keyword>
<evidence type="ECO:0000259" key="13">
    <source>
        <dbReference type="PROSITE" id="PS50110"/>
    </source>
</evidence>
<feature type="domain" description="Response regulatory" evidence="13">
    <location>
        <begin position="889"/>
        <end position="1005"/>
    </location>
</feature>
<feature type="domain" description="PAC" evidence="15">
    <location>
        <begin position="433"/>
        <end position="485"/>
    </location>
</feature>
<dbReference type="Pfam" id="PF00989">
    <property type="entry name" value="PAS"/>
    <property type="match status" value="2"/>
</dbReference>
<evidence type="ECO:0000256" key="1">
    <source>
        <dbReference type="ARBA" id="ARBA00000085"/>
    </source>
</evidence>
<dbReference type="Gene3D" id="3.30.450.20">
    <property type="entry name" value="PAS domain"/>
    <property type="match status" value="2"/>
</dbReference>
<evidence type="ECO:0000256" key="5">
    <source>
        <dbReference type="ARBA" id="ARBA00022679"/>
    </source>
</evidence>
<dbReference type="InterPro" id="IPR003661">
    <property type="entry name" value="HisK_dim/P_dom"/>
</dbReference>
<dbReference type="EC" id="2.7.13.3" evidence="3"/>
<keyword evidence="4 10" id="KW-0597">Phosphoprotein</keyword>
<evidence type="ECO:0000256" key="3">
    <source>
        <dbReference type="ARBA" id="ARBA00012438"/>
    </source>
</evidence>
<dbReference type="InterPro" id="IPR000700">
    <property type="entry name" value="PAS-assoc_C"/>
</dbReference>
<dbReference type="Proteomes" id="UP000239415">
    <property type="component" value="Unassembled WGS sequence"/>
</dbReference>
<dbReference type="SMART" id="SM00387">
    <property type="entry name" value="HATPase_c"/>
    <property type="match status" value="1"/>
</dbReference>
<dbReference type="SUPFAM" id="SSF52172">
    <property type="entry name" value="CheY-like"/>
    <property type="match status" value="1"/>
</dbReference>
<dbReference type="SUPFAM" id="SSF47384">
    <property type="entry name" value="Homodimeric domain of signal transducing histidine kinase"/>
    <property type="match status" value="1"/>
</dbReference>
<dbReference type="GO" id="GO:0005886">
    <property type="term" value="C:plasma membrane"/>
    <property type="evidence" value="ECO:0007669"/>
    <property type="project" value="UniProtKB-SubCell"/>
</dbReference>
<comment type="catalytic activity">
    <reaction evidence="1">
        <text>ATP + protein L-histidine = ADP + protein N-phospho-L-histidine.</text>
        <dbReference type="EC" id="2.7.13.3"/>
    </reaction>
</comment>
<feature type="transmembrane region" description="Helical" evidence="11">
    <location>
        <begin position="150"/>
        <end position="169"/>
    </location>
</feature>
<evidence type="ECO:0000256" key="7">
    <source>
        <dbReference type="ARBA" id="ARBA00022777"/>
    </source>
</evidence>
<feature type="domain" description="Histidine kinase" evidence="12">
    <location>
        <begin position="635"/>
        <end position="864"/>
    </location>
</feature>
<dbReference type="PANTHER" id="PTHR43065">
    <property type="entry name" value="SENSOR HISTIDINE KINASE"/>
    <property type="match status" value="1"/>
</dbReference>
<evidence type="ECO:0000259" key="14">
    <source>
        <dbReference type="PROSITE" id="PS50112"/>
    </source>
</evidence>
<evidence type="ECO:0000256" key="2">
    <source>
        <dbReference type="ARBA" id="ARBA00004236"/>
    </source>
</evidence>
<dbReference type="InterPro" id="IPR001610">
    <property type="entry name" value="PAC"/>
</dbReference>
<dbReference type="InterPro" id="IPR000014">
    <property type="entry name" value="PAS"/>
</dbReference>
<dbReference type="AlphaFoldDB" id="A0A2T0K637"/>
<evidence type="ECO:0000259" key="12">
    <source>
        <dbReference type="PROSITE" id="PS50109"/>
    </source>
</evidence>
<dbReference type="SUPFAM" id="SSF55874">
    <property type="entry name" value="ATPase domain of HSP90 chaperone/DNA topoisomerase II/histidine kinase"/>
    <property type="match status" value="1"/>
</dbReference>
<evidence type="ECO:0000313" key="17">
    <source>
        <dbReference type="Proteomes" id="UP000239415"/>
    </source>
</evidence>
<dbReference type="RefSeq" id="WP_239166573.1">
    <property type="nucleotide sequence ID" value="NZ_BOMO01000103.1"/>
</dbReference>
<dbReference type="InterPro" id="IPR036890">
    <property type="entry name" value="HATPase_C_sf"/>
</dbReference>
<dbReference type="SMART" id="SM00388">
    <property type="entry name" value="HisKA"/>
    <property type="match status" value="1"/>
</dbReference>
<dbReference type="Gene3D" id="3.40.50.2300">
    <property type="match status" value="1"/>
</dbReference>
<dbReference type="Pfam" id="PF00072">
    <property type="entry name" value="Response_reg"/>
    <property type="match status" value="1"/>
</dbReference>
<evidence type="ECO:0000256" key="8">
    <source>
        <dbReference type="ARBA" id="ARBA00022840"/>
    </source>
</evidence>
<dbReference type="Pfam" id="PF00512">
    <property type="entry name" value="HisKA"/>
    <property type="match status" value="1"/>
</dbReference>
<feature type="transmembrane region" description="Helical" evidence="11">
    <location>
        <begin position="90"/>
        <end position="111"/>
    </location>
</feature>
<feature type="transmembrane region" description="Helical" evidence="11">
    <location>
        <begin position="58"/>
        <end position="78"/>
    </location>
</feature>
<keyword evidence="8" id="KW-0067">ATP-binding</keyword>
<accession>A0A2T0K637</accession>
<keyword evidence="6" id="KW-0547">Nucleotide-binding</keyword>
<dbReference type="GO" id="GO:0005524">
    <property type="term" value="F:ATP binding"/>
    <property type="evidence" value="ECO:0007669"/>
    <property type="project" value="UniProtKB-KW"/>
</dbReference>
<feature type="domain" description="PAS" evidence="14">
    <location>
        <begin position="360"/>
        <end position="429"/>
    </location>
</feature>
<dbReference type="EMBL" id="PVMZ01000013">
    <property type="protein sequence ID" value="PRX18448.1"/>
    <property type="molecule type" value="Genomic_DNA"/>
</dbReference>
<dbReference type="PROSITE" id="PS50109">
    <property type="entry name" value="HIS_KIN"/>
    <property type="match status" value="1"/>
</dbReference>
<dbReference type="GO" id="GO:0006355">
    <property type="term" value="P:regulation of DNA-templated transcription"/>
    <property type="evidence" value="ECO:0007669"/>
    <property type="project" value="InterPro"/>
</dbReference>
<keyword evidence="17" id="KW-1185">Reference proteome</keyword>
<dbReference type="PROSITE" id="PS50113">
    <property type="entry name" value="PAC"/>
    <property type="match status" value="1"/>
</dbReference>
<name>A0A2T0K637_9ACTN</name>
<feature type="modified residue" description="4-aspartylphosphate" evidence="10">
    <location>
        <position position="940"/>
    </location>
</feature>
<dbReference type="Pfam" id="PF02518">
    <property type="entry name" value="HATPase_c"/>
    <property type="match status" value="1"/>
</dbReference>
<dbReference type="InterPro" id="IPR036097">
    <property type="entry name" value="HisK_dim/P_sf"/>
</dbReference>
<comment type="subcellular location">
    <subcellularLocation>
        <location evidence="2">Cell membrane</location>
    </subcellularLocation>
</comment>
<dbReference type="GO" id="GO:0000155">
    <property type="term" value="F:phosphorelay sensor kinase activity"/>
    <property type="evidence" value="ECO:0007669"/>
    <property type="project" value="InterPro"/>
</dbReference>
<dbReference type="SMART" id="SM00091">
    <property type="entry name" value="PAS"/>
    <property type="match status" value="2"/>
</dbReference>
<dbReference type="PROSITE" id="PS50110">
    <property type="entry name" value="RESPONSE_REGULATORY"/>
    <property type="match status" value="1"/>
</dbReference>
<keyword evidence="11" id="KW-0812">Transmembrane</keyword>
<dbReference type="PANTHER" id="PTHR43065:SF42">
    <property type="entry name" value="TWO-COMPONENT SENSOR PPRA"/>
    <property type="match status" value="1"/>
</dbReference>
<evidence type="ECO:0000256" key="4">
    <source>
        <dbReference type="ARBA" id="ARBA00022553"/>
    </source>
</evidence>
<feature type="transmembrane region" description="Helical" evidence="11">
    <location>
        <begin position="6"/>
        <end position="22"/>
    </location>
</feature>